<dbReference type="InterPro" id="IPR011330">
    <property type="entry name" value="Glyco_hydro/deAcase_b/a-brl"/>
</dbReference>
<accession>A0A4Z0F4C4</accession>
<organism evidence="1 2">
    <name type="scientific">Candidatus Macondimonas diazotrophica</name>
    <dbReference type="NCBI Taxonomy" id="2305248"/>
    <lineage>
        <taxon>Bacteria</taxon>
        <taxon>Pseudomonadati</taxon>
        <taxon>Pseudomonadota</taxon>
        <taxon>Gammaproteobacteria</taxon>
        <taxon>Chromatiales</taxon>
        <taxon>Ectothiorhodospiraceae</taxon>
        <taxon>Candidatus Macondimonas</taxon>
    </lineage>
</organism>
<dbReference type="PANTHER" id="PTHR34216">
    <property type="match status" value="1"/>
</dbReference>
<feature type="non-terminal residue" evidence="1">
    <location>
        <position position="1"/>
    </location>
</feature>
<proteinExistence type="predicted"/>
<protein>
    <recommendedName>
        <fullName evidence="3">NodB homology domain-containing protein</fullName>
    </recommendedName>
</protein>
<reference evidence="1 2" key="1">
    <citation type="journal article" date="2019" name="ISME J.">
        <title>Candidatus Macondimonas diazotrophica, a novel gammaproteobacterial genus dominating crude-oil-contaminated coastal sediments.</title>
        <authorList>
            <person name="Karthikeyan S."/>
            <person name="Konstantinidis K."/>
        </authorList>
    </citation>
    <scope>NUCLEOTIDE SEQUENCE [LARGE SCALE GENOMIC DNA]</scope>
    <source>
        <strain evidence="1 2">KTK01</strain>
    </source>
</reference>
<dbReference type="GO" id="GO:0005975">
    <property type="term" value="P:carbohydrate metabolic process"/>
    <property type="evidence" value="ECO:0007669"/>
    <property type="project" value="InterPro"/>
</dbReference>
<dbReference type="EMBL" id="SRIO01000043">
    <property type="protein sequence ID" value="TFZ81143.1"/>
    <property type="molecule type" value="Genomic_DNA"/>
</dbReference>
<keyword evidence="2" id="KW-1185">Reference proteome</keyword>
<dbReference type="PANTHER" id="PTHR34216:SF7">
    <property type="entry name" value="POLY-BETA-1,6-N-ACETYL-D-GLUCOSAMINE N-DEACETYLASE"/>
    <property type="match status" value="1"/>
</dbReference>
<dbReference type="AlphaFoldDB" id="A0A4Z0F4C4"/>
<comment type="caution">
    <text evidence="1">The sequence shown here is derived from an EMBL/GenBank/DDBJ whole genome shotgun (WGS) entry which is preliminary data.</text>
</comment>
<evidence type="ECO:0000313" key="2">
    <source>
        <dbReference type="Proteomes" id="UP000297890"/>
    </source>
</evidence>
<name>A0A4Z0F4C4_9GAMM</name>
<evidence type="ECO:0008006" key="3">
    <source>
        <dbReference type="Google" id="ProtNLM"/>
    </source>
</evidence>
<dbReference type="Proteomes" id="UP000297890">
    <property type="component" value="Unassembled WGS sequence"/>
</dbReference>
<dbReference type="RefSeq" id="WP_167792527.1">
    <property type="nucleotide sequence ID" value="NZ_SRIO01000043.1"/>
</dbReference>
<dbReference type="Gene3D" id="3.20.20.370">
    <property type="entry name" value="Glycoside hydrolase/deacetylase"/>
    <property type="match status" value="1"/>
</dbReference>
<sequence>IGAAHSLDDGGQVPVLLYHPQTIGERCDADDTDVLAMQRDLQLLHDMGFVPTPARHIVEWRMGLRAGNTLPAKPVVITTDDGHDRNYLRRVNPARDCAADLPSVREIAEEFDAHVTMFVIGSPVVRRLLGDGFYTDSWWLDAERHPLLAIQNHTAGHEHQAITRQVFDPAMGASLPAAGHADGDWTGQNNPLRWTNRTSATVAIARSGIYIWRNTGHFPDFLAHPFGVVSPYLLNIYLPSFPRQHEVSAAFCTEGRPEKFVSRTSPIFCLPRVTRGLSWFTAQEFVQLMGEAK</sequence>
<dbReference type="InterPro" id="IPR051398">
    <property type="entry name" value="Polysacch_Deacetylase"/>
</dbReference>
<dbReference type="SUPFAM" id="SSF88713">
    <property type="entry name" value="Glycoside hydrolase/deacetylase"/>
    <property type="match status" value="1"/>
</dbReference>
<evidence type="ECO:0000313" key="1">
    <source>
        <dbReference type="EMBL" id="TFZ81143.1"/>
    </source>
</evidence>
<gene>
    <name evidence="1" type="ORF">E4680_13570</name>
</gene>